<name>A0A6P7KGU5_9TELE</name>
<dbReference type="FunFam" id="4.10.280.10:FF:000051">
    <property type="entry name" value="Basic helix-loop-helix domain-containing protein KIAA2018"/>
    <property type="match status" value="1"/>
</dbReference>
<dbReference type="InterPro" id="IPR036638">
    <property type="entry name" value="HLH_DNA-bd_sf"/>
</dbReference>
<dbReference type="SUPFAM" id="SSF47459">
    <property type="entry name" value="HLH, helix-loop-helix DNA-binding domain"/>
    <property type="match status" value="1"/>
</dbReference>
<feature type="compositionally biased region" description="Polar residues" evidence="2">
    <location>
        <begin position="958"/>
        <end position="974"/>
    </location>
</feature>
<feature type="compositionally biased region" description="Polar residues" evidence="2">
    <location>
        <begin position="1501"/>
        <end position="1522"/>
    </location>
</feature>
<feature type="compositionally biased region" description="Polar residues" evidence="2">
    <location>
        <begin position="1088"/>
        <end position="1097"/>
    </location>
</feature>
<feature type="coiled-coil region" evidence="1">
    <location>
        <begin position="82"/>
        <end position="109"/>
    </location>
</feature>
<feature type="region of interest" description="Disordered" evidence="2">
    <location>
        <begin position="947"/>
        <end position="974"/>
    </location>
</feature>
<dbReference type="InParanoid" id="A0A6P7KGU5"/>
<sequence length="2331" mass="247604">MPEMTETQATGRKPKKKKNKESHNAVERHRKEKINAGINRIGNLLPCSEALKQSKNMILDQAFRYITELKKQNDTMLLGEGDKVQAEEIRRLRRQLEELRKESAHYIELLKAHDINLLEDPTVHWKGKQRCAKVATVTPTHQLPKGIIVYSNGNVMGPAGKEASPGKQPTETLILQPPSEASARLRVNGALLQVNATSSTPALLPVSAAAPTQSMPGLRVIEQCVVETPAAAPTLPPSVSYITLQIPAATTTLPQQTQPATQAQTLTIAATAASQLPTESSAVHASSHPTFSQTVTRAIASDVSSWITQDSAIRTVSYTAIPNSQALLRAGAAGSTQTTWTTLQMAGNTVQPVCQNLPTPEVSNTTQAVQQVTVCTVGSKPSVHPIQIQMPVQQAPITGHIQAQSIQRPPQLGPAVLNQAQAQPVLAPQPQCAVLSQSGIVPQPAVVAHPAVVSQPQPAVLQPASLVPHPPTALIPQPQPLTQSALVPQPQATVLPLLQTMQVLQVNPAGATASAVTAPQNTNNPSVVILQQASACPTQPVVREEIPNQTPCQHIVIIQAPNQAASAPQNPQIGMVPAAVPTAVPAACTQIPTTSNSVSVNPLQSVGGKQLVHILPRPVQPQANHPLQVTQTSTSPPAPTTPQTITVNGHVFALQPVKTSDKASSQGGQSTLQLVQPTTTEEPTTNVALNSLGALSSLNQSISQGLPLTISSQSNGQPPPAALSVVQQQQPPTQTPISGATVAVPTRQLQVPCVNSVTSGLVVDASKPSGKRLRTAQNPRRAASKKTKPSKNKDLHQPQPAVDVSAKPMVVAGEIQTVQVAVSQVLQPSTTKLTDIPPTMVTTIDNREAVGNVTSAQNIQKSIVCSPSSEPAVPSPLHQQDRSSVSVSQSISVFSLPNTSGITTAVTAVSVTSVQPPVSTPVVIESKPAAAPGNNSGVGELSVPELKQTSNSTTTSTAQIKSAPTTTVSRQNRPVVSSATDTQFTYATVSATCLTPVCTTSITTTAPILLNQTAQPLSPCRSRGSNIPSHPPCNKSESQSTTSSSVSTTVAMSSSATVFSAAHSCVTAPTTSSEFRKRPTTPRAPPQTDVSMANPSSCHLVEIKPPQASRIDRESQDERYSTAAEKEGLVPVTSDTPSRKDFALSQQVYTNLDDQTIENPMTSSRHTDSPMSTGAGSSRGFSVASMLPQGHSIAASSGSFGTFTFTSEQAEMLALAMLEQDSPGRRSGGCSGENSAAATWEPPKTLSVSISKDRVSAGQQTKVTKPLDPGTAKGAVEVSVRVGEGPVSGPNGSRHPQNISYSQSQPLPQAQSQPLPQAQSQSSSQSGTVVSLSVNNLIRSSSSHQPYPASPNLAVQQGSVPSPVGTSTHISQPANNALSPCSGAAQPNEYTPLKTALLRAQAGANVGDRQVKIISKRQAPEEVMLNTGKRPKPCPPSANTVSHMDGKAPDHTQMMVGQLPSTSSAVMRINSENGGPLFSTNSFMSTVVRPTDGHCPPQGPPEQNQQVHLPQGHPQHTVTQPGQHLGGNPYMKQQQEQQRHHLYHLQHHLTQPDPAQRHSLHQRALQQQQQEQQHVQKKRGLVRGSQTGSPAGLQQKQHHLEKSGVQQHSHQQQTQHQQHTQQQSQQHPQQSHQQSQQHQQATQHQQSHPQQHQQQTHPQPPQAQHQHQQQQLQQQPSSHSRHQQHMQQQIQQQQQQQHFRHQEKSCEAQTAGSRAHHSSHLPQQDHLKPGQDHSAMQRMMSSRTLEQQLISPPSNPVSRASDLACAPSRQERHRVSNYSAEALIGKSSTSGEQQQRMGLHLQPGRSATQEQADLRGYLDTSRVKGSIAHNPQNRLPSDHTGSTDVQRVSECPPFKAMGGGGGPHQLSGFEAQVSRGSDMAPKSVPPSQRGPQAQQQGGFRMGVVPPGDGRNRNGYSGAHPGTQAVQVGPPHSREQEGCHQTFMQSLLSPHLPEQSIHQRAVQCCPPVSMEYGCVPGSSSGDIQAKASSPNVPQTQKAPAMRLGEGNKGHIPQVSSNMHAGPGVRAGLPHPPTPHSSSEPGRSSARPPTAVSQHSRHIARDTQPTKLRPGDRPRSVALRQSNPFEPEGHLPLPPGGGVLLSRPQSGGEARRSTIVRFMADSTQVPSENNLVPDQHLAQNFGFPFIPEGGMNPPPPINANSTFIPPVSQPSTSRTPSLLPVEPQNTLPSFYPSYSPAAHPSLPSDVTLQYFPNQMFTSPGADKGSGPPLNNRFGSILSPPRPVGFGQASFPLLPEMPPMPITNSSGITPHISNFSLTSLFPEIATGMPTDSSAMPMSPLLSLSNASSGDSGKQPNRPAHNISHILGHDGSSAV</sequence>
<feature type="compositionally biased region" description="Basic and acidic residues" evidence="2">
    <location>
        <begin position="1110"/>
        <end position="1128"/>
    </location>
</feature>
<feature type="region of interest" description="Disordered" evidence="2">
    <location>
        <begin position="709"/>
        <end position="738"/>
    </location>
</feature>
<feature type="region of interest" description="Disordered" evidence="2">
    <location>
        <begin position="1156"/>
        <end position="1183"/>
    </location>
</feature>
<dbReference type="PROSITE" id="PS50888">
    <property type="entry name" value="BHLH"/>
    <property type="match status" value="1"/>
</dbReference>
<dbReference type="CTD" id="205717"/>
<feature type="region of interest" description="Disordered" evidence="2">
    <location>
        <begin position="1553"/>
        <end position="1774"/>
    </location>
</feature>
<feature type="compositionally biased region" description="Polar residues" evidence="2">
    <location>
        <begin position="1829"/>
        <end position="1846"/>
    </location>
</feature>
<feature type="region of interest" description="Disordered" evidence="2">
    <location>
        <begin position="1826"/>
        <end position="1846"/>
    </location>
</feature>
<feature type="region of interest" description="Disordered" evidence="2">
    <location>
        <begin position="1874"/>
        <end position="1938"/>
    </location>
</feature>
<dbReference type="GO" id="GO:0046983">
    <property type="term" value="F:protein dimerization activity"/>
    <property type="evidence" value="ECO:0007669"/>
    <property type="project" value="InterPro"/>
</dbReference>
<evidence type="ECO:0000259" key="3">
    <source>
        <dbReference type="PROSITE" id="PS50888"/>
    </source>
</evidence>
<feature type="region of interest" description="Disordered" evidence="2">
    <location>
        <begin position="2001"/>
        <end position="2104"/>
    </location>
</feature>
<feature type="region of interest" description="Disordered" evidence="2">
    <location>
        <begin position="1341"/>
        <end position="1369"/>
    </location>
</feature>
<feature type="region of interest" description="Disordered" evidence="2">
    <location>
        <begin position="658"/>
        <end position="682"/>
    </location>
</feature>
<dbReference type="GeneID" id="114453299"/>
<dbReference type="RefSeq" id="XP_028288918.1">
    <property type="nucleotide sequence ID" value="XM_028433117.1"/>
</dbReference>
<evidence type="ECO:0000313" key="5">
    <source>
        <dbReference type="RefSeq" id="XP_028288918.1"/>
    </source>
</evidence>
<feature type="compositionally biased region" description="Polar residues" evidence="2">
    <location>
        <begin position="1"/>
        <end position="10"/>
    </location>
</feature>
<evidence type="ECO:0000256" key="1">
    <source>
        <dbReference type="SAM" id="Coils"/>
    </source>
</evidence>
<keyword evidence="1" id="KW-0175">Coiled coil</keyword>
<feature type="compositionally biased region" description="Low complexity" evidence="2">
    <location>
        <begin position="1685"/>
        <end position="1697"/>
    </location>
</feature>
<feature type="compositionally biased region" description="Low complexity" evidence="2">
    <location>
        <begin position="2289"/>
        <end position="2305"/>
    </location>
</feature>
<dbReference type="GO" id="GO:0001228">
    <property type="term" value="F:DNA-binding transcription activator activity, RNA polymerase II-specific"/>
    <property type="evidence" value="ECO:0007669"/>
    <property type="project" value="TreeGrafter"/>
</dbReference>
<dbReference type="Pfam" id="PF00010">
    <property type="entry name" value="HLH"/>
    <property type="match status" value="1"/>
</dbReference>
<keyword evidence="4" id="KW-1185">Reference proteome</keyword>
<feature type="compositionally biased region" description="Polar residues" evidence="2">
    <location>
        <begin position="662"/>
        <end position="682"/>
    </location>
</feature>
<dbReference type="InterPro" id="IPR048064">
    <property type="entry name" value="USF3_bHLH"/>
</dbReference>
<feature type="compositionally biased region" description="Low complexity" evidence="2">
    <location>
        <begin position="1036"/>
        <end position="1047"/>
    </location>
</feature>
<feature type="compositionally biased region" description="Polar residues" evidence="2">
    <location>
        <begin position="1290"/>
        <end position="1301"/>
    </location>
</feature>
<feature type="region of interest" description="Disordered" evidence="2">
    <location>
        <begin position="1069"/>
        <end position="1137"/>
    </location>
</feature>
<dbReference type="InterPro" id="IPR011598">
    <property type="entry name" value="bHLH_dom"/>
</dbReference>
<feature type="compositionally biased region" description="Polar residues" evidence="2">
    <location>
        <begin position="1885"/>
        <end position="1897"/>
    </location>
</feature>
<dbReference type="PANTHER" id="PTHR46970:SF1">
    <property type="entry name" value="BASIC HELIX-LOOP-HELIX DOMAIN-CONTAINING PROTEIN USF3"/>
    <property type="match status" value="1"/>
</dbReference>
<feature type="region of interest" description="Disordered" evidence="2">
    <location>
        <begin position="1"/>
        <end position="28"/>
    </location>
</feature>
<proteinExistence type="predicted"/>
<feature type="region of interest" description="Disordered" evidence="2">
    <location>
        <begin position="1016"/>
        <end position="1047"/>
    </location>
</feature>
<accession>A0A6P7KGU5</accession>
<dbReference type="PANTHER" id="PTHR46970">
    <property type="entry name" value="BASIC HELIX-LOOP-HELIX DOMAIN-CONTAINING PROTEIN USF3"/>
    <property type="match status" value="1"/>
</dbReference>
<dbReference type="OrthoDB" id="690068at2759"/>
<protein>
    <submittedName>
        <fullName evidence="5">Basic helix-loop-helix domain-containing protein USF3</fullName>
    </submittedName>
</protein>
<feature type="compositionally biased region" description="Low complexity" evidence="2">
    <location>
        <begin position="1562"/>
        <end position="1573"/>
    </location>
</feature>
<feature type="region of interest" description="Disordered" evidence="2">
    <location>
        <begin position="765"/>
        <end position="800"/>
    </location>
</feature>
<dbReference type="CDD" id="cd18910">
    <property type="entry name" value="bHLHzip_USF3"/>
    <property type="match status" value="1"/>
</dbReference>
<reference evidence="5" key="1">
    <citation type="submission" date="2025-08" db="UniProtKB">
        <authorList>
            <consortium name="RefSeq"/>
        </authorList>
    </citation>
    <scope>IDENTIFICATION</scope>
</reference>
<evidence type="ECO:0000313" key="4">
    <source>
        <dbReference type="Proteomes" id="UP000515145"/>
    </source>
</evidence>
<organism evidence="4 5">
    <name type="scientific">Parambassis ranga</name>
    <name type="common">Indian glassy fish</name>
    <dbReference type="NCBI Taxonomy" id="210632"/>
    <lineage>
        <taxon>Eukaryota</taxon>
        <taxon>Metazoa</taxon>
        <taxon>Chordata</taxon>
        <taxon>Craniata</taxon>
        <taxon>Vertebrata</taxon>
        <taxon>Euteleostomi</taxon>
        <taxon>Actinopterygii</taxon>
        <taxon>Neopterygii</taxon>
        <taxon>Teleostei</taxon>
        <taxon>Neoteleostei</taxon>
        <taxon>Acanthomorphata</taxon>
        <taxon>Ovalentaria</taxon>
        <taxon>Ambassidae</taxon>
        <taxon>Parambassis</taxon>
    </lineage>
</organism>
<feature type="compositionally biased region" description="Polar residues" evidence="2">
    <location>
        <begin position="1353"/>
        <end position="1369"/>
    </location>
</feature>
<gene>
    <name evidence="5" type="primary">usf3</name>
</gene>
<feature type="compositionally biased region" description="Polar residues" evidence="2">
    <location>
        <begin position="1739"/>
        <end position="1758"/>
    </location>
</feature>
<evidence type="ECO:0000256" key="2">
    <source>
        <dbReference type="SAM" id="MobiDB-lite"/>
    </source>
</evidence>
<feature type="region of interest" description="Disordered" evidence="2">
    <location>
        <begin position="1221"/>
        <end position="1328"/>
    </location>
</feature>
<dbReference type="GO" id="GO:0000977">
    <property type="term" value="F:RNA polymerase II transcription regulatory region sequence-specific DNA binding"/>
    <property type="evidence" value="ECO:0007669"/>
    <property type="project" value="TreeGrafter"/>
</dbReference>
<dbReference type="Proteomes" id="UP000515145">
    <property type="component" value="Chromosome 20"/>
</dbReference>
<feature type="compositionally biased region" description="Polar residues" evidence="2">
    <location>
        <begin position="1584"/>
        <end position="1595"/>
    </location>
</feature>
<feature type="compositionally biased region" description="Low complexity" evidence="2">
    <location>
        <begin position="1302"/>
        <end position="1326"/>
    </location>
</feature>
<feature type="compositionally biased region" description="Polar residues" evidence="2">
    <location>
        <begin position="1156"/>
        <end position="1180"/>
    </location>
</feature>
<feature type="compositionally biased region" description="Low complexity" evidence="2">
    <location>
        <begin position="1606"/>
        <end position="1678"/>
    </location>
</feature>
<dbReference type="SMART" id="SM00353">
    <property type="entry name" value="HLH"/>
    <property type="match status" value="1"/>
</dbReference>
<dbReference type="InterPro" id="IPR053252">
    <property type="entry name" value="EMT_regulator"/>
</dbReference>
<feature type="region of interest" description="Disordered" evidence="2">
    <location>
        <begin position="1488"/>
        <end position="1539"/>
    </location>
</feature>
<dbReference type="GO" id="GO:0010719">
    <property type="term" value="P:negative regulation of epithelial to mesenchymal transition"/>
    <property type="evidence" value="ECO:0007669"/>
    <property type="project" value="TreeGrafter"/>
</dbReference>
<dbReference type="FunCoup" id="A0A6P7KGU5">
    <property type="interactions" value="1326"/>
</dbReference>
<feature type="compositionally biased region" description="Low complexity" evidence="2">
    <location>
        <begin position="727"/>
        <end position="736"/>
    </location>
</feature>
<feature type="region of interest" description="Disordered" evidence="2">
    <location>
        <begin position="2286"/>
        <end position="2331"/>
    </location>
</feature>
<dbReference type="Gene3D" id="4.10.280.10">
    <property type="entry name" value="Helix-loop-helix DNA-binding domain"/>
    <property type="match status" value="1"/>
</dbReference>
<feature type="domain" description="BHLH" evidence="3">
    <location>
        <begin position="18"/>
        <end position="69"/>
    </location>
</feature>